<dbReference type="PANTHER" id="PTHR43071:SF1">
    <property type="entry name" value="2-AMINO-4-HYDROXY-6-HYDROXYMETHYLDIHYDROPTERIDINE PYROPHOSPHOKINASE"/>
    <property type="match status" value="1"/>
</dbReference>
<evidence type="ECO:0000259" key="13">
    <source>
        <dbReference type="PROSITE" id="PS00794"/>
    </source>
</evidence>
<evidence type="ECO:0000256" key="8">
    <source>
        <dbReference type="ARBA" id="ARBA00022840"/>
    </source>
</evidence>
<keyword evidence="5" id="KW-0808">Transferase</keyword>
<gene>
    <name evidence="14" type="primary">folK</name>
    <name evidence="14" type="ORF">DSCW_01800</name>
</gene>
<accession>A0A5K7YXW2</accession>
<comment type="pathway">
    <text evidence="1">Cofactor biosynthesis; tetrahydrofolate biosynthesis; 2-amino-4-hydroxy-6-hydroxymethyl-7,8-dihydropteridine diphosphate from 7,8-dihydroneopterin triphosphate: step 4/4.</text>
</comment>
<proteinExistence type="inferred from homology"/>
<keyword evidence="6" id="KW-0547">Nucleotide-binding</keyword>
<dbReference type="UniPathway" id="UPA00077">
    <property type="reaction ID" value="UER00155"/>
</dbReference>
<dbReference type="InterPro" id="IPR035907">
    <property type="entry name" value="Hppk_sf"/>
</dbReference>
<dbReference type="OrthoDB" id="9808041at2"/>
<keyword evidence="7 14" id="KW-0418">Kinase</keyword>
<evidence type="ECO:0000256" key="9">
    <source>
        <dbReference type="ARBA" id="ARBA00022909"/>
    </source>
</evidence>
<evidence type="ECO:0000256" key="5">
    <source>
        <dbReference type="ARBA" id="ARBA00022679"/>
    </source>
</evidence>
<dbReference type="Pfam" id="PF01288">
    <property type="entry name" value="HPPK"/>
    <property type="match status" value="1"/>
</dbReference>
<evidence type="ECO:0000256" key="11">
    <source>
        <dbReference type="ARBA" id="ARBA00029766"/>
    </source>
</evidence>
<organism evidence="14 15">
    <name type="scientific">Desulfosarcina widdelii</name>
    <dbReference type="NCBI Taxonomy" id="947919"/>
    <lineage>
        <taxon>Bacteria</taxon>
        <taxon>Pseudomonadati</taxon>
        <taxon>Thermodesulfobacteriota</taxon>
        <taxon>Desulfobacteria</taxon>
        <taxon>Desulfobacterales</taxon>
        <taxon>Desulfosarcinaceae</taxon>
        <taxon>Desulfosarcina</taxon>
    </lineage>
</organism>
<dbReference type="GO" id="GO:0003848">
    <property type="term" value="F:2-amino-4-hydroxy-6-hydroxymethyldihydropteridine diphosphokinase activity"/>
    <property type="evidence" value="ECO:0007669"/>
    <property type="project" value="UniProtKB-EC"/>
</dbReference>
<comment type="similarity">
    <text evidence="2">Belongs to the HPPK family.</text>
</comment>
<name>A0A5K7YXW2_9BACT</name>
<dbReference type="GO" id="GO:0016301">
    <property type="term" value="F:kinase activity"/>
    <property type="evidence" value="ECO:0007669"/>
    <property type="project" value="UniProtKB-KW"/>
</dbReference>
<dbReference type="GO" id="GO:0046654">
    <property type="term" value="P:tetrahydrofolate biosynthetic process"/>
    <property type="evidence" value="ECO:0007669"/>
    <property type="project" value="UniProtKB-UniPathway"/>
</dbReference>
<evidence type="ECO:0000256" key="7">
    <source>
        <dbReference type="ARBA" id="ARBA00022777"/>
    </source>
</evidence>
<keyword evidence="15" id="KW-1185">Reference proteome</keyword>
<dbReference type="NCBIfam" id="TIGR01498">
    <property type="entry name" value="folK"/>
    <property type="match status" value="1"/>
</dbReference>
<comment type="function">
    <text evidence="10">Catalyzes the transfer of pyrophosphate from adenosine triphosphate (ATP) to 6-hydroxymethyl-7,8-dihydropterin, an enzymatic step in folate biosynthesis pathway.</text>
</comment>
<evidence type="ECO:0000313" key="15">
    <source>
        <dbReference type="Proteomes" id="UP000427769"/>
    </source>
</evidence>
<dbReference type="CDD" id="cd00483">
    <property type="entry name" value="HPPK"/>
    <property type="match status" value="1"/>
</dbReference>
<evidence type="ECO:0000256" key="12">
    <source>
        <dbReference type="ARBA" id="ARBA00033413"/>
    </source>
</evidence>
<dbReference type="GO" id="GO:0005524">
    <property type="term" value="F:ATP binding"/>
    <property type="evidence" value="ECO:0007669"/>
    <property type="project" value="UniProtKB-KW"/>
</dbReference>
<evidence type="ECO:0000256" key="6">
    <source>
        <dbReference type="ARBA" id="ARBA00022741"/>
    </source>
</evidence>
<evidence type="ECO:0000256" key="10">
    <source>
        <dbReference type="ARBA" id="ARBA00029409"/>
    </source>
</evidence>
<dbReference type="PROSITE" id="PS00794">
    <property type="entry name" value="HPPK"/>
    <property type="match status" value="1"/>
</dbReference>
<dbReference type="SUPFAM" id="SSF55083">
    <property type="entry name" value="6-hydroxymethyl-7,8-dihydropterin pyrophosphokinase, HPPK"/>
    <property type="match status" value="1"/>
</dbReference>
<dbReference type="Gene3D" id="3.30.70.560">
    <property type="entry name" value="7,8-Dihydro-6-hydroxymethylpterin-pyrophosphokinase HPPK"/>
    <property type="match status" value="1"/>
</dbReference>
<evidence type="ECO:0000313" key="14">
    <source>
        <dbReference type="EMBL" id="BBO72763.1"/>
    </source>
</evidence>
<dbReference type="PANTHER" id="PTHR43071">
    <property type="entry name" value="2-AMINO-4-HYDROXY-6-HYDROXYMETHYLDIHYDROPTERIDINE PYROPHOSPHOKINASE"/>
    <property type="match status" value="1"/>
</dbReference>
<dbReference type="RefSeq" id="WP_155301940.1">
    <property type="nucleotide sequence ID" value="NZ_AP021875.1"/>
</dbReference>
<evidence type="ECO:0000256" key="1">
    <source>
        <dbReference type="ARBA" id="ARBA00005051"/>
    </source>
</evidence>
<dbReference type="EC" id="2.7.6.3" evidence="3"/>
<protein>
    <recommendedName>
        <fullName evidence="4">2-amino-4-hydroxy-6-hydroxymethyldihydropteridine pyrophosphokinase</fullName>
        <ecNumber evidence="3">2.7.6.3</ecNumber>
    </recommendedName>
    <alternativeName>
        <fullName evidence="11">6-hydroxymethyl-7,8-dihydropterin pyrophosphokinase</fullName>
    </alternativeName>
    <alternativeName>
        <fullName evidence="12">7,8-dihydro-6-hydroxymethylpterin-pyrophosphokinase</fullName>
    </alternativeName>
</protein>
<keyword evidence="9" id="KW-0289">Folate biosynthesis</keyword>
<evidence type="ECO:0000256" key="3">
    <source>
        <dbReference type="ARBA" id="ARBA00013253"/>
    </source>
</evidence>
<evidence type="ECO:0000256" key="2">
    <source>
        <dbReference type="ARBA" id="ARBA00005810"/>
    </source>
</evidence>
<dbReference type="KEGG" id="dwd:DSCW_01800"/>
<reference evidence="14 15" key="1">
    <citation type="submission" date="2019-11" db="EMBL/GenBank/DDBJ databases">
        <title>Comparative genomics of hydrocarbon-degrading Desulfosarcina strains.</title>
        <authorList>
            <person name="Watanabe M."/>
            <person name="Kojima H."/>
            <person name="Fukui M."/>
        </authorList>
    </citation>
    <scope>NUCLEOTIDE SEQUENCE [LARGE SCALE GENOMIC DNA]</scope>
    <source>
        <strain evidence="14 15">PP31</strain>
    </source>
</reference>
<dbReference type="InterPro" id="IPR000550">
    <property type="entry name" value="Hppk"/>
</dbReference>
<dbReference type="AlphaFoldDB" id="A0A5K7YXW2"/>
<keyword evidence="8" id="KW-0067">ATP-binding</keyword>
<dbReference type="Proteomes" id="UP000427769">
    <property type="component" value="Chromosome"/>
</dbReference>
<dbReference type="GO" id="GO:0046656">
    <property type="term" value="P:folic acid biosynthetic process"/>
    <property type="evidence" value="ECO:0007669"/>
    <property type="project" value="UniProtKB-KW"/>
</dbReference>
<feature type="domain" description="7,8-dihydro-6-hydroxymethylpterin-pyrophosphokinase" evidence="13">
    <location>
        <begin position="95"/>
        <end position="106"/>
    </location>
</feature>
<sequence>MAGVGNRQTVYLSVGSNLGDKLDNCVKGIAALVAGGECELLAVSRFYRTSPVDYTDQDWFVNAAVKVATRLEPSDLLKKLQTIQSQMGRKSNGIRFGPRTLDLDILLYDEQVIRIPDLEIPHPRMHKRVFVLQPICDINPAIIHPVLGKTVADLLKQLDAQDQQVVPMRSQPELPQGGTP</sequence>
<evidence type="ECO:0000256" key="4">
    <source>
        <dbReference type="ARBA" id="ARBA00016218"/>
    </source>
</evidence>
<dbReference type="EMBL" id="AP021875">
    <property type="protein sequence ID" value="BBO72763.1"/>
    <property type="molecule type" value="Genomic_DNA"/>
</dbReference>